<dbReference type="InterPro" id="IPR043565">
    <property type="entry name" value="PAX_fam"/>
</dbReference>
<evidence type="ECO:0000256" key="9">
    <source>
        <dbReference type="ARBA" id="ARBA00023242"/>
    </source>
</evidence>
<dbReference type="AlphaFoldDB" id="A0A3M7RFK3"/>
<comment type="subcellular location">
    <subcellularLocation>
        <location evidence="1 10 11">Nucleus</location>
    </subcellularLocation>
</comment>
<keyword evidence="8" id="KW-0804">Transcription</keyword>
<keyword evidence="9 10" id="KW-0539">Nucleus</keyword>
<dbReference type="CDD" id="cd00131">
    <property type="entry name" value="PAX"/>
    <property type="match status" value="1"/>
</dbReference>
<keyword evidence="3" id="KW-0217">Developmental protein</keyword>
<dbReference type="SMART" id="SM00351">
    <property type="entry name" value="PAX"/>
    <property type="match status" value="1"/>
</dbReference>
<evidence type="ECO:0000256" key="10">
    <source>
        <dbReference type="PROSITE-ProRule" id="PRU00108"/>
    </source>
</evidence>
<dbReference type="PANTHER" id="PTHR45636:SF41">
    <property type="entry name" value="PAIRED BOX PROTEIN PAX-6-RELATED"/>
    <property type="match status" value="1"/>
</dbReference>
<dbReference type="Proteomes" id="UP000276133">
    <property type="component" value="Unassembled WGS sequence"/>
</dbReference>
<feature type="DNA-binding region" description="Homeobox" evidence="10">
    <location>
        <begin position="409"/>
        <end position="468"/>
    </location>
</feature>
<evidence type="ECO:0000256" key="3">
    <source>
        <dbReference type="ARBA" id="ARBA00022473"/>
    </source>
</evidence>
<dbReference type="PANTHER" id="PTHR45636">
    <property type="entry name" value="PAIRED BOX PROTEIN PAX-6-RELATED-RELATED"/>
    <property type="match status" value="1"/>
</dbReference>
<evidence type="ECO:0000259" key="14">
    <source>
        <dbReference type="PROSITE" id="PS51057"/>
    </source>
</evidence>
<dbReference type="FunFam" id="1.10.10.10:FF:000069">
    <property type="entry name" value="Paired box protein Pax-6"/>
    <property type="match status" value="1"/>
</dbReference>
<keyword evidence="16" id="KW-1185">Reference proteome</keyword>
<keyword evidence="5" id="KW-0805">Transcription regulation</keyword>
<dbReference type="PROSITE" id="PS50071">
    <property type="entry name" value="HOMEOBOX_2"/>
    <property type="match status" value="1"/>
</dbReference>
<dbReference type="GO" id="GO:0005634">
    <property type="term" value="C:nucleus"/>
    <property type="evidence" value="ECO:0007669"/>
    <property type="project" value="UniProtKB-SubCell"/>
</dbReference>
<dbReference type="FunFam" id="1.10.10.60:FF:000679">
    <property type="entry name" value="Homeobox protein aristaless"/>
    <property type="match status" value="1"/>
</dbReference>
<keyword evidence="4" id="KW-0563">Paired box</keyword>
<feature type="compositionally biased region" description="Low complexity" evidence="12">
    <location>
        <begin position="473"/>
        <end position="492"/>
    </location>
</feature>
<comment type="caution">
    <text evidence="15">The sequence shown here is derived from an EMBL/GenBank/DDBJ whole genome shotgun (WGS) entry which is preliminary data.</text>
</comment>
<sequence length="614" mass="69476">HSGVNQLGGVFVNGRPLPDSMRQKIVELAHQGSRPCEISRLLQVSNGCVSKILSRYYETGSIKPRAIGGSKPRVATPSIVEHIRHYKKENPSIFAWEIREKLLKTKICNHHNIPSISSINRVLRNLTSTLISSDSDHNSEPKVELCNSPEIESVIIEKGPCGDSLMVAKKSRDLKEFESLNACGKEISQNIIMAASHHPKQAKLNDLKANSSLESLNYWQSFFASKLGSIETMIDGYYNYQLKLSSQSVEDYNRHCVNLQNSSQLNGPMVPPKVQMPHQSNLNQSDSPFSFQKNLSDSPGEFFAYNHLPSVHHHQNHSPSEMHAHYPTPPNFYSAESLSSISSSSSSNNFQNLPSQMHFQGMAQYPVEIKHEKLFMNHHEHRVDSAEAQLLPKTESESSQDLSKLKKKMQRNRTSFSQHQIEILESEFERTHYPDAYSREQLSKKIRLPETKIQVWFSNRRAKWRREEKLLGKNPSPSLMSISSASSNSNKKSPQKDNNKNQQSKIFSPTNGNADFDLKKTTSLMNNSLSSSESTPAQSPMIQNGFPHFYNSLVGPRDTHGPSQSRIEHNSFVDESKFFVPNGKAEQLNMEFCPSKSTCTQFKQDESKNTIQFK</sequence>
<dbReference type="InterPro" id="IPR001523">
    <property type="entry name" value="Paired_dom"/>
</dbReference>
<dbReference type="FunFam" id="1.10.10.10:FF:000003">
    <property type="entry name" value="Paired box protein Pax-6"/>
    <property type="match status" value="1"/>
</dbReference>
<feature type="domain" description="Paired" evidence="14">
    <location>
        <begin position="1"/>
        <end position="126"/>
    </location>
</feature>
<gene>
    <name evidence="15" type="ORF">BpHYR1_030589</name>
</gene>
<dbReference type="Pfam" id="PF00292">
    <property type="entry name" value="PAX"/>
    <property type="match status" value="1"/>
</dbReference>
<comment type="similarity">
    <text evidence="2">Belongs to the paired homeobox family.</text>
</comment>
<evidence type="ECO:0000313" key="15">
    <source>
        <dbReference type="EMBL" id="RNA22229.1"/>
    </source>
</evidence>
<dbReference type="InterPro" id="IPR043182">
    <property type="entry name" value="PAIRED_DNA-bd_dom"/>
</dbReference>
<evidence type="ECO:0000259" key="13">
    <source>
        <dbReference type="PROSITE" id="PS50071"/>
    </source>
</evidence>
<dbReference type="PROSITE" id="PS00034">
    <property type="entry name" value="PAIRED_1"/>
    <property type="match status" value="1"/>
</dbReference>
<accession>A0A3M7RFK3</accession>
<evidence type="ECO:0000256" key="4">
    <source>
        <dbReference type="ARBA" id="ARBA00022724"/>
    </source>
</evidence>
<dbReference type="CDD" id="cd00086">
    <property type="entry name" value="homeodomain"/>
    <property type="match status" value="1"/>
</dbReference>
<protein>
    <recommendedName>
        <fullName evidence="17">Paired box Pax-6</fullName>
    </recommendedName>
</protein>
<organism evidence="15 16">
    <name type="scientific">Brachionus plicatilis</name>
    <name type="common">Marine rotifer</name>
    <name type="synonym">Brachionus muelleri</name>
    <dbReference type="NCBI Taxonomy" id="10195"/>
    <lineage>
        <taxon>Eukaryota</taxon>
        <taxon>Metazoa</taxon>
        <taxon>Spiralia</taxon>
        <taxon>Gnathifera</taxon>
        <taxon>Rotifera</taxon>
        <taxon>Eurotatoria</taxon>
        <taxon>Monogononta</taxon>
        <taxon>Pseudotrocha</taxon>
        <taxon>Ploima</taxon>
        <taxon>Brachionidae</taxon>
        <taxon>Brachionus</taxon>
    </lineage>
</organism>
<dbReference type="InterPro" id="IPR036388">
    <property type="entry name" value="WH-like_DNA-bd_sf"/>
</dbReference>
<keyword evidence="7 10" id="KW-0371">Homeobox</keyword>
<evidence type="ECO:0000256" key="7">
    <source>
        <dbReference type="ARBA" id="ARBA00023155"/>
    </source>
</evidence>
<dbReference type="SUPFAM" id="SSF46689">
    <property type="entry name" value="Homeodomain-like"/>
    <property type="match status" value="2"/>
</dbReference>
<dbReference type="OrthoDB" id="3225452at2759"/>
<dbReference type="GO" id="GO:0000981">
    <property type="term" value="F:DNA-binding transcription factor activity, RNA polymerase II-specific"/>
    <property type="evidence" value="ECO:0007669"/>
    <property type="project" value="InterPro"/>
</dbReference>
<name>A0A3M7RFK3_BRAPC</name>
<dbReference type="InterPro" id="IPR009057">
    <property type="entry name" value="Homeodomain-like_sf"/>
</dbReference>
<evidence type="ECO:0000256" key="8">
    <source>
        <dbReference type="ARBA" id="ARBA00023163"/>
    </source>
</evidence>
<dbReference type="EMBL" id="REGN01003509">
    <property type="protein sequence ID" value="RNA22229.1"/>
    <property type="molecule type" value="Genomic_DNA"/>
</dbReference>
<evidence type="ECO:0000256" key="11">
    <source>
        <dbReference type="RuleBase" id="RU000682"/>
    </source>
</evidence>
<dbReference type="SMART" id="SM00389">
    <property type="entry name" value="HOX"/>
    <property type="match status" value="1"/>
</dbReference>
<reference evidence="15 16" key="1">
    <citation type="journal article" date="2018" name="Sci. Rep.">
        <title>Genomic signatures of local adaptation to the degree of environmental predictability in rotifers.</title>
        <authorList>
            <person name="Franch-Gras L."/>
            <person name="Hahn C."/>
            <person name="Garcia-Roger E.M."/>
            <person name="Carmona M.J."/>
            <person name="Serra M."/>
            <person name="Gomez A."/>
        </authorList>
    </citation>
    <scope>NUCLEOTIDE SEQUENCE [LARGE SCALE GENOMIC DNA]</scope>
    <source>
        <strain evidence="15">HYR1</strain>
    </source>
</reference>
<dbReference type="InterPro" id="IPR017970">
    <property type="entry name" value="Homeobox_CS"/>
</dbReference>
<feature type="domain" description="Homeobox" evidence="13">
    <location>
        <begin position="407"/>
        <end position="467"/>
    </location>
</feature>
<evidence type="ECO:0000256" key="12">
    <source>
        <dbReference type="SAM" id="MobiDB-lite"/>
    </source>
</evidence>
<dbReference type="PRINTS" id="PR00027">
    <property type="entry name" value="PAIREDBOX"/>
</dbReference>
<dbReference type="Gene3D" id="1.10.10.60">
    <property type="entry name" value="Homeodomain-like"/>
    <property type="match status" value="1"/>
</dbReference>
<dbReference type="Gene3D" id="1.10.10.10">
    <property type="entry name" value="Winged helix-like DNA-binding domain superfamily/Winged helix DNA-binding domain"/>
    <property type="match status" value="2"/>
</dbReference>
<evidence type="ECO:0000256" key="1">
    <source>
        <dbReference type="ARBA" id="ARBA00004123"/>
    </source>
</evidence>
<dbReference type="PROSITE" id="PS00027">
    <property type="entry name" value="HOMEOBOX_1"/>
    <property type="match status" value="1"/>
</dbReference>
<proteinExistence type="inferred from homology"/>
<feature type="non-terminal residue" evidence="15">
    <location>
        <position position="1"/>
    </location>
</feature>
<dbReference type="STRING" id="10195.A0A3M7RFK3"/>
<evidence type="ECO:0008006" key="17">
    <source>
        <dbReference type="Google" id="ProtNLM"/>
    </source>
</evidence>
<dbReference type="PROSITE" id="PS51057">
    <property type="entry name" value="PAIRED_2"/>
    <property type="match status" value="1"/>
</dbReference>
<keyword evidence="6 10" id="KW-0238">DNA-binding</keyword>
<feature type="region of interest" description="Disordered" evidence="12">
    <location>
        <begin position="468"/>
        <end position="518"/>
    </location>
</feature>
<evidence type="ECO:0000256" key="2">
    <source>
        <dbReference type="ARBA" id="ARBA00005733"/>
    </source>
</evidence>
<dbReference type="InterPro" id="IPR001356">
    <property type="entry name" value="HD"/>
</dbReference>
<dbReference type="GO" id="GO:0048513">
    <property type="term" value="P:animal organ development"/>
    <property type="evidence" value="ECO:0007669"/>
    <property type="project" value="UniProtKB-ARBA"/>
</dbReference>
<evidence type="ECO:0000256" key="5">
    <source>
        <dbReference type="ARBA" id="ARBA00023015"/>
    </source>
</evidence>
<dbReference type="GO" id="GO:0000978">
    <property type="term" value="F:RNA polymerase II cis-regulatory region sequence-specific DNA binding"/>
    <property type="evidence" value="ECO:0007669"/>
    <property type="project" value="TreeGrafter"/>
</dbReference>
<evidence type="ECO:0000313" key="16">
    <source>
        <dbReference type="Proteomes" id="UP000276133"/>
    </source>
</evidence>
<feature type="region of interest" description="Disordered" evidence="12">
    <location>
        <begin position="391"/>
        <end position="413"/>
    </location>
</feature>
<evidence type="ECO:0000256" key="6">
    <source>
        <dbReference type="ARBA" id="ARBA00023125"/>
    </source>
</evidence>
<dbReference type="Pfam" id="PF00046">
    <property type="entry name" value="Homeodomain"/>
    <property type="match status" value="1"/>
</dbReference>